<dbReference type="Pfam" id="PF00296">
    <property type="entry name" value="Bac_luciferase"/>
    <property type="match status" value="1"/>
</dbReference>
<dbReference type="RefSeq" id="WP_380826731.1">
    <property type="nucleotide sequence ID" value="NZ_JBHTCG010000007.1"/>
</dbReference>
<reference evidence="7" key="1">
    <citation type="journal article" date="2019" name="Int. J. Syst. Evol. Microbiol.">
        <title>The Global Catalogue of Microorganisms (GCM) 10K type strain sequencing project: providing services to taxonomists for standard genome sequencing and annotation.</title>
        <authorList>
            <consortium name="The Broad Institute Genomics Platform"/>
            <consortium name="The Broad Institute Genome Sequencing Center for Infectious Disease"/>
            <person name="Wu L."/>
            <person name="Ma J."/>
        </authorList>
    </citation>
    <scope>NUCLEOTIDE SEQUENCE [LARGE SCALE GENOMIC DNA]</scope>
    <source>
        <strain evidence="7">CECT 7649</strain>
    </source>
</reference>
<dbReference type="PANTHER" id="PTHR42847:SF8">
    <property type="entry name" value="CONSERVED PROTEIN"/>
    <property type="match status" value="1"/>
</dbReference>
<accession>A0ABW2P5J8</accession>
<dbReference type="EMBL" id="JBHTCG010000007">
    <property type="protein sequence ID" value="MFC7383280.1"/>
    <property type="molecule type" value="Genomic_DNA"/>
</dbReference>
<gene>
    <name evidence="6" type="ORF">ACFQSB_13750</name>
</gene>
<organism evidence="6 7">
    <name type="scientific">Sphaerisporangium rhizosphaerae</name>
    <dbReference type="NCBI Taxonomy" id="2269375"/>
    <lineage>
        <taxon>Bacteria</taxon>
        <taxon>Bacillati</taxon>
        <taxon>Actinomycetota</taxon>
        <taxon>Actinomycetes</taxon>
        <taxon>Streptosporangiales</taxon>
        <taxon>Streptosporangiaceae</taxon>
        <taxon>Sphaerisporangium</taxon>
    </lineage>
</organism>
<dbReference type="InterPro" id="IPR011251">
    <property type="entry name" value="Luciferase-like_dom"/>
</dbReference>
<dbReference type="PANTHER" id="PTHR42847">
    <property type="entry name" value="ALKANESULFONATE MONOOXYGENASE"/>
    <property type="match status" value="1"/>
</dbReference>
<dbReference type="Proteomes" id="UP001596496">
    <property type="component" value="Unassembled WGS sequence"/>
</dbReference>
<sequence length="301" mass="32669">MTDHPRVSFGLKTVPAHTTYDDILRVWQEADAIPLIEHAWLWDHMLPLFGDPGGPIYEGWTLLAALAARTERLRLGLMVTSNLTRPPAVLAKIAATVDVISGGRLVLGIGVGGTHQPGDISVPREYDAYGLTAVSPAEGVARLAESCTIIRRMWTEDVFDFEGRHYRLKGTRCAPKPVQRPGPPVMIGGWGTRTLRVVAEHADIWNIPAHPHNTVAYVKERGAVLDEHCAAIGRDPAEIIRSAQMVADYDDPAATRGTALELIDAGVTHIALGLRTPYPEGVAHWATDHVIAPVLAQTAHS</sequence>
<feature type="domain" description="Luciferase-like" evidence="5">
    <location>
        <begin position="19"/>
        <end position="263"/>
    </location>
</feature>
<evidence type="ECO:0000256" key="3">
    <source>
        <dbReference type="ARBA" id="ARBA00023002"/>
    </source>
</evidence>
<name>A0ABW2P5J8_9ACTN</name>
<keyword evidence="7" id="KW-1185">Reference proteome</keyword>
<dbReference type="InterPro" id="IPR036661">
    <property type="entry name" value="Luciferase-like_sf"/>
</dbReference>
<protein>
    <submittedName>
        <fullName evidence="6">LLM class flavin-dependent oxidoreductase</fullName>
    </submittedName>
</protein>
<dbReference type="SUPFAM" id="SSF51679">
    <property type="entry name" value="Bacterial luciferase-like"/>
    <property type="match status" value="1"/>
</dbReference>
<keyword evidence="2" id="KW-0288">FMN</keyword>
<evidence type="ECO:0000313" key="7">
    <source>
        <dbReference type="Proteomes" id="UP001596496"/>
    </source>
</evidence>
<keyword evidence="1" id="KW-0285">Flavoprotein</keyword>
<proteinExistence type="predicted"/>
<keyword evidence="4" id="KW-0503">Monooxygenase</keyword>
<comment type="caution">
    <text evidence="6">The sequence shown here is derived from an EMBL/GenBank/DDBJ whole genome shotgun (WGS) entry which is preliminary data.</text>
</comment>
<dbReference type="InterPro" id="IPR050172">
    <property type="entry name" value="SsuD_RutA_monooxygenase"/>
</dbReference>
<evidence type="ECO:0000313" key="6">
    <source>
        <dbReference type="EMBL" id="MFC7383280.1"/>
    </source>
</evidence>
<evidence type="ECO:0000256" key="4">
    <source>
        <dbReference type="ARBA" id="ARBA00023033"/>
    </source>
</evidence>
<evidence type="ECO:0000256" key="2">
    <source>
        <dbReference type="ARBA" id="ARBA00022643"/>
    </source>
</evidence>
<evidence type="ECO:0000259" key="5">
    <source>
        <dbReference type="Pfam" id="PF00296"/>
    </source>
</evidence>
<evidence type="ECO:0000256" key="1">
    <source>
        <dbReference type="ARBA" id="ARBA00022630"/>
    </source>
</evidence>
<keyword evidence="3" id="KW-0560">Oxidoreductase</keyword>
<dbReference type="Gene3D" id="3.20.20.30">
    <property type="entry name" value="Luciferase-like domain"/>
    <property type="match status" value="1"/>
</dbReference>